<dbReference type="PANTHER" id="PTHR42951:SF4">
    <property type="entry name" value="ACYL-COENZYME A THIOESTERASE MBLAC2"/>
    <property type="match status" value="1"/>
</dbReference>
<dbReference type="Proteomes" id="UP000030528">
    <property type="component" value="Unassembled WGS sequence"/>
</dbReference>
<dbReference type="EMBL" id="AVPE01000008">
    <property type="protein sequence ID" value="KGX92022.1"/>
    <property type="molecule type" value="Genomic_DNA"/>
</dbReference>
<evidence type="ECO:0000259" key="1">
    <source>
        <dbReference type="SMART" id="SM00849"/>
    </source>
</evidence>
<dbReference type="OrthoDB" id="235784at2"/>
<sequence length="266" mass="31098">MELNQHGEVMSLLGNVRYGNFSMSVYVFYIDHMLVDTGASRMLQVFKPFYLEHAIEFVSLTHVHEDHTGTAAWLQREKNVPIYIRKEAIEDCEREATLPLYREKIWGDRKPFSPLPYGDEIQCNKHTYDVIHTPGHEKNHTVLFDKDRGRLFSGDLYLHDEPKVIMESESINDMIQSIQEVLKLDFQEMFCQHSGFIPNGKEALQRKLNYLEDVKGRVMMFHHKGYSIKEINNLLFSTAPKIVEHSNHEYDTRHIIRSIIEGSNDS</sequence>
<reference evidence="2 3" key="1">
    <citation type="submission" date="2013-08" db="EMBL/GenBank/DDBJ databases">
        <authorList>
            <person name="Huang J."/>
            <person name="Wang G."/>
        </authorList>
    </citation>
    <scope>NUCLEOTIDE SEQUENCE [LARGE SCALE GENOMIC DNA]</scope>
    <source>
        <strain evidence="2 3">JSM 076056</strain>
    </source>
</reference>
<proteinExistence type="predicted"/>
<dbReference type="AlphaFoldDB" id="A0A0A5I880"/>
<protein>
    <submittedName>
        <fullName evidence="2">Beta-lactamase</fullName>
    </submittedName>
</protein>
<gene>
    <name evidence="2" type="ORF">N781_03125</name>
</gene>
<dbReference type="eggNOG" id="COG0491">
    <property type="taxonomic scope" value="Bacteria"/>
</dbReference>
<dbReference type="Gene3D" id="3.60.15.10">
    <property type="entry name" value="Ribonuclease Z/Hydroxyacylglutathione hydrolase-like"/>
    <property type="match status" value="1"/>
</dbReference>
<dbReference type="SMART" id="SM00849">
    <property type="entry name" value="Lactamase_B"/>
    <property type="match status" value="1"/>
</dbReference>
<feature type="domain" description="Metallo-beta-lactamase" evidence="1">
    <location>
        <begin position="24"/>
        <end position="193"/>
    </location>
</feature>
<name>A0A0A5I880_9BACI</name>
<dbReference type="InterPro" id="IPR050855">
    <property type="entry name" value="NDM-1-like"/>
</dbReference>
<keyword evidence="3" id="KW-1185">Reference proteome</keyword>
<accession>A0A0A5I880</accession>
<dbReference type="InterPro" id="IPR036866">
    <property type="entry name" value="RibonucZ/Hydroxyglut_hydro"/>
</dbReference>
<dbReference type="InterPro" id="IPR001279">
    <property type="entry name" value="Metallo-B-lactamas"/>
</dbReference>
<comment type="caution">
    <text evidence="2">The sequence shown here is derived from an EMBL/GenBank/DDBJ whole genome shotgun (WGS) entry which is preliminary data.</text>
</comment>
<dbReference type="RefSeq" id="WP_036769898.1">
    <property type="nucleotide sequence ID" value="NZ_AULI01000002.1"/>
</dbReference>
<dbReference type="Pfam" id="PF00753">
    <property type="entry name" value="Lactamase_B"/>
    <property type="match status" value="1"/>
</dbReference>
<evidence type="ECO:0000313" key="2">
    <source>
        <dbReference type="EMBL" id="KGX92022.1"/>
    </source>
</evidence>
<organism evidence="2 3">
    <name type="scientific">Pontibacillus halophilus JSM 076056 = DSM 19796</name>
    <dbReference type="NCBI Taxonomy" id="1385510"/>
    <lineage>
        <taxon>Bacteria</taxon>
        <taxon>Bacillati</taxon>
        <taxon>Bacillota</taxon>
        <taxon>Bacilli</taxon>
        <taxon>Bacillales</taxon>
        <taxon>Bacillaceae</taxon>
        <taxon>Pontibacillus</taxon>
    </lineage>
</organism>
<evidence type="ECO:0000313" key="3">
    <source>
        <dbReference type="Proteomes" id="UP000030528"/>
    </source>
</evidence>
<dbReference type="SUPFAM" id="SSF56281">
    <property type="entry name" value="Metallo-hydrolase/oxidoreductase"/>
    <property type="match status" value="1"/>
</dbReference>
<dbReference type="PANTHER" id="PTHR42951">
    <property type="entry name" value="METALLO-BETA-LACTAMASE DOMAIN-CONTAINING"/>
    <property type="match status" value="1"/>
</dbReference>
<dbReference type="STRING" id="1385510.GCA_000425205_00513"/>